<dbReference type="SUPFAM" id="SSF109604">
    <property type="entry name" value="HD-domain/PDEase-like"/>
    <property type="match status" value="1"/>
</dbReference>
<dbReference type="EMBL" id="CP002364">
    <property type="protein sequence ID" value="ADW16288.1"/>
    <property type="molecule type" value="Genomic_DNA"/>
</dbReference>
<reference evidence="3 4" key="1">
    <citation type="journal article" date="2011" name="Stand. Genomic Sci.">
        <title>Complete genome sequence of Desulfobulbus propionicus type strain (1pr3).</title>
        <authorList>
            <person name="Pagani I."/>
            <person name="Lapidus A."/>
            <person name="Nolan M."/>
            <person name="Lucas S."/>
            <person name="Hammon N."/>
            <person name="Deshpande S."/>
            <person name="Cheng J.F."/>
            <person name="Chertkov O."/>
            <person name="Davenport K."/>
            <person name="Tapia R."/>
            <person name="Han C."/>
            <person name="Goodwin L."/>
            <person name="Pitluck S."/>
            <person name="Liolios K."/>
            <person name="Mavromatis K."/>
            <person name="Ivanova N."/>
            <person name="Mikhailova N."/>
            <person name="Pati A."/>
            <person name="Chen A."/>
            <person name="Palaniappan K."/>
            <person name="Land M."/>
            <person name="Hauser L."/>
            <person name="Chang Y.J."/>
            <person name="Jeffries C.D."/>
            <person name="Detter J.C."/>
            <person name="Brambilla E."/>
            <person name="Kannan K.P."/>
            <person name="Djao O.D."/>
            <person name="Rohde M."/>
            <person name="Pukall R."/>
            <person name="Spring S."/>
            <person name="Goker M."/>
            <person name="Sikorski J."/>
            <person name="Woyke T."/>
            <person name="Bristow J."/>
            <person name="Eisen J.A."/>
            <person name="Markowitz V."/>
            <person name="Hugenholtz P."/>
            <person name="Kyrpides N.C."/>
            <person name="Klenk H.P."/>
        </authorList>
    </citation>
    <scope>NUCLEOTIDE SEQUENCE [LARGE SCALE GENOMIC DNA]</scope>
    <source>
        <strain evidence="4">ATCC 33891 / DSM 2032 / 1pr3</strain>
    </source>
</reference>
<keyword evidence="1" id="KW-1133">Transmembrane helix</keyword>
<dbReference type="RefSeq" id="WP_015722836.1">
    <property type="nucleotide sequence ID" value="NC_014972.1"/>
</dbReference>
<organism evidence="3 4">
    <name type="scientific">Desulfobulbus propionicus (strain ATCC 33891 / DSM 2032 / VKM B-1956 / 1pr3)</name>
    <dbReference type="NCBI Taxonomy" id="577650"/>
    <lineage>
        <taxon>Bacteria</taxon>
        <taxon>Pseudomonadati</taxon>
        <taxon>Thermodesulfobacteriota</taxon>
        <taxon>Desulfobulbia</taxon>
        <taxon>Desulfobulbales</taxon>
        <taxon>Desulfobulbaceae</taxon>
        <taxon>Desulfobulbus</taxon>
    </lineage>
</organism>
<dbReference type="InterPro" id="IPR006674">
    <property type="entry name" value="HD_domain"/>
</dbReference>
<dbReference type="AlphaFoldDB" id="A0A7U3YJ05"/>
<sequence>MAGDDVFTALREVFGWPDLFLGLAVVLAGLAGAVLLRKGDTAPPDTREIALGELAACWTRSPVYRTVHIADLVHLWRDEQLARVAVEPPAVAHPRAAAFLRQIDEWPFFRTCHEQGAVCRQLVQLLDREGDCPSVVDVRGDVEAAWEANTYRLLAQTTLLDHSLDVADQVVRLLADNQAWHVIPDTLVAALAHDLGKLPSARGTLYALGEHPLAAGTVLAGVPGFKELGRKDEILRAIKLHHKVADGLLGKTLKQADQLARQQELEEGMAAGGLQEVDGKEGTAVVEDGTARQGMKEIFAETTGPEVAREEKPRPLDISRWFDVAGFLALLKPVINRLDGRRFLAFSMADGLVYFQVKALEQAARQQAERAGCMEIATMAADDPTMRRVLLAVVQRLRQEPDVIARHLIRDSYFGGYFLLTRRFGKELRGYYTPFHAEPFGSIAEMERAKPDLLRDIVKVTPWAGEDRGD</sequence>
<dbReference type="CDD" id="cd00077">
    <property type="entry name" value="HDc"/>
    <property type="match status" value="1"/>
</dbReference>
<proteinExistence type="predicted"/>
<protein>
    <submittedName>
        <fullName evidence="3">Metal-dependent phosphohydrolase HD sub domain protein</fullName>
    </submittedName>
</protein>
<gene>
    <name evidence="3" type="ordered locus">Despr_0094</name>
</gene>
<feature type="transmembrane region" description="Helical" evidence="1">
    <location>
        <begin position="19"/>
        <end position="36"/>
    </location>
</feature>
<dbReference type="InterPro" id="IPR003607">
    <property type="entry name" value="HD/PDEase_dom"/>
</dbReference>
<dbReference type="Pfam" id="PF01966">
    <property type="entry name" value="HD"/>
    <property type="match status" value="1"/>
</dbReference>
<dbReference type="KEGG" id="dpr:Despr_0094"/>
<evidence type="ECO:0000256" key="1">
    <source>
        <dbReference type="SAM" id="Phobius"/>
    </source>
</evidence>
<name>A0A7U3YJ05_DESPD</name>
<accession>A0A7U3YJ05</accession>
<feature type="domain" description="HD" evidence="2">
    <location>
        <begin position="160"/>
        <end position="261"/>
    </location>
</feature>
<evidence type="ECO:0000313" key="4">
    <source>
        <dbReference type="Proteomes" id="UP000006365"/>
    </source>
</evidence>
<dbReference type="Proteomes" id="UP000006365">
    <property type="component" value="Chromosome"/>
</dbReference>
<keyword evidence="1" id="KW-0472">Membrane</keyword>
<keyword evidence="4" id="KW-1185">Reference proteome</keyword>
<keyword evidence="1" id="KW-0812">Transmembrane</keyword>
<evidence type="ECO:0000259" key="2">
    <source>
        <dbReference type="Pfam" id="PF01966"/>
    </source>
</evidence>
<evidence type="ECO:0000313" key="3">
    <source>
        <dbReference type="EMBL" id="ADW16288.1"/>
    </source>
</evidence>